<dbReference type="AlphaFoldDB" id="C5KCP0"/>
<dbReference type="InParanoid" id="C5KCP0"/>
<sequence>MPRFAAVAELRGDQPLPSNKELLIGQVTETISSLQETAGESLRLATERFQGTRAQTVTKLDEVRLRLGDVTSTAAANVRTQSDSLAATANATLGKLRDMTSDPTSWWGQASTGFKSVATRVQQVVTSQSPDGTSQSVESATEAPREYAVEAPPSLSFDRAPLPPAFAPPPHESTNDINETERK</sequence>
<dbReference type="RefSeq" id="XP_002785843.1">
    <property type="nucleotide sequence ID" value="XM_002785797.1"/>
</dbReference>
<accession>C5KCP0</accession>
<organism evidence="3">
    <name type="scientific">Perkinsus marinus (strain ATCC 50983 / TXsc)</name>
    <dbReference type="NCBI Taxonomy" id="423536"/>
    <lineage>
        <taxon>Eukaryota</taxon>
        <taxon>Sar</taxon>
        <taxon>Alveolata</taxon>
        <taxon>Perkinsozoa</taxon>
        <taxon>Perkinsea</taxon>
        <taxon>Perkinsida</taxon>
        <taxon>Perkinsidae</taxon>
        <taxon>Perkinsus</taxon>
    </lineage>
</organism>
<gene>
    <name evidence="2" type="ORF">Pmar_PMAR023560</name>
</gene>
<dbReference type="EMBL" id="GG671995">
    <property type="protein sequence ID" value="EER17639.1"/>
    <property type="molecule type" value="Genomic_DNA"/>
</dbReference>
<feature type="compositionally biased region" description="Polar residues" evidence="1">
    <location>
        <begin position="126"/>
        <end position="139"/>
    </location>
</feature>
<feature type="region of interest" description="Disordered" evidence="1">
    <location>
        <begin position="126"/>
        <end position="183"/>
    </location>
</feature>
<dbReference type="GeneID" id="9087022"/>
<evidence type="ECO:0000256" key="1">
    <source>
        <dbReference type="SAM" id="MobiDB-lite"/>
    </source>
</evidence>
<evidence type="ECO:0000313" key="2">
    <source>
        <dbReference type="EMBL" id="EER17639.1"/>
    </source>
</evidence>
<proteinExistence type="predicted"/>
<feature type="compositionally biased region" description="Pro residues" evidence="1">
    <location>
        <begin position="161"/>
        <end position="171"/>
    </location>
</feature>
<evidence type="ECO:0000313" key="3">
    <source>
        <dbReference type="Proteomes" id="UP000007800"/>
    </source>
</evidence>
<dbReference type="Proteomes" id="UP000007800">
    <property type="component" value="Unassembled WGS sequence"/>
</dbReference>
<keyword evidence="3" id="KW-1185">Reference proteome</keyword>
<reference evidence="2 3" key="1">
    <citation type="submission" date="2008-07" db="EMBL/GenBank/DDBJ databases">
        <authorList>
            <person name="El-Sayed N."/>
            <person name="Caler E."/>
            <person name="Inman J."/>
            <person name="Amedeo P."/>
            <person name="Hass B."/>
            <person name="Wortman J."/>
        </authorList>
    </citation>
    <scope>NUCLEOTIDE SEQUENCE [LARGE SCALE GENOMIC DNA]</scope>
    <source>
        <strain evidence="3">ATCC 50983 / TXsc</strain>
    </source>
</reference>
<protein>
    <submittedName>
        <fullName evidence="2">Uncharacterized protein</fullName>
    </submittedName>
</protein>
<name>C5KCP0_PERM5</name>